<dbReference type="CDD" id="cd02897">
    <property type="entry name" value="A2M_2"/>
    <property type="match status" value="1"/>
</dbReference>
<evidence type="ECO:0000256" key="3">
    <source>
        <dbReference type="ARBA" id="ARBA00022729"/>
    </source>
</evidence>
<dbReference type="Gene3D" id="2.60.40.690">
    <property type="entry name" value="Alpha-macroglobulin, receptor-binding domain"/>
    <property type="match status" value="1"/>
</dbReference>
<evidence type="ECO:0000256" key="4">
    <source>
        <dbReference type="ARBA" id="ARBA00022966"/>
    </source>
</evidence>
<dbReference type="SMART" id="SM01361">
    <property type="entry name" value="A2M_recep"/>
    <property type="match status" value="1"/>
</dbReference>
<dbReference type="InterPro" id="IPR050473">
    <property type="entry name" value="A2M/Complement_sys"/>
</dbReference>
<dbReference type="InterPro" id="IPR041813">
    <property type="entry name" value="A2M_TED"/>
</dbReference>
<dbReference type="PANTHER" id="PTHR11412:SF136">
    <property type="entry name" value="CD109 ANTIGEN"/>
    <property type="match status" value="1"/>
</dbReference>
<dbReference type="SUPFAM" id="SSF49410">
    <property type="entry name" value="Alpha-macroglobulin receptor domain"/>
    <property type="match status" value="1"/>
</dbReference>
<evidence type="ECO:0000313" key="10">
    <source>
        <dbReference type="EMBL" id="CAG2053693.1"/>
    </source>
</evidence>
<dbReference type="Pfam" id="PF21412">
    <property type="entry name" value="TEP1_CUB2"/>
    <property type="match status" value="1"/>
</dbReference>
<feature type="domain" description="Alpha-2-macroglobulin" evidence="8">
    <location>
        <begin position="524"/>
        <end position="615"/>
    </location>
</feature>
<keyword evidence="11" id="KW-1185">Reference proteome</keyword>
<dbReference type="InterPro" id="IPR001599">
    <property type="entry name" value="Macroglobln_a2"/>
</dbReference>
<feature type="transmembrane region" description="Helical" evidence="6">
    <location>
        <begin position="1197"/>
        <end position="1214"/>
    </location>
</feature>
<dbReference type="Pfam" id="PF00207">
    <property type="entry name" value="A2M"/>
    <property type="match status" value="1"/>
</dbReference>
<dbReference type="Pfam" id="PF07677">
    <property type="entry name" value="A2M_recep"/>
    <property type="match status" value="1"/>
</dbReference>
<dbReference type="InterPro" id="IPR011625">
    <property type="entry name" value="A2M_N_BRD"/>
</dbReference>
<keyword evidence="6" id="KW-1133">Transmembrane helix</keyword>
<dbReference type="Gene3D" id="2.60.40.1930">
    <property type="match status" value="1"/>
</dbReference>
<dbReference type="InterPro" id="IPR049135">
    <property type="entry name" value="TEP1_CUB2"/>
</dbReference>
<keyword evidence="3" id="KW-0732">Signal</keyword>
<dbReference type="Proteomes" id="UP001153148">
    <property type="component" value="Unassembled WGS sequence"/>
</dbReference>
<dbReference type="InterPro" id="IPR008930">
    <property type="entry name" value="Terpenoid_cyclase/PrenylTrfase"/>
</dbReference>
<organism evidence="10 11">
    <name type="scientific">Timema podura</name>
    <name type="common">Walking stick</name>
    <dbReference type="NCBI Taxonomy" id="61482"/>
    <lineage>
        <taxon>Eukaryota</taxon>
        <taxon>Metazoa</taxon>
        <taxon>Ecdysozoa</taxon>
        <taxon>Arthropoda</taxon>
        <taxon>Hexapoda</taxon>
        <taxon>Insecta</taxon>
        <taxon>Pterygota</taxon>
        <taxon>Neoptera</taxon>
        <taxon>Polyneoptera</taxon>
        <taxon>Phasmatodea</taxon>
        <taxon>Timematodea</taxon>
        <taxon>Timematoidea</taxon>
        <taxon>Timematidae</taxon>
        <taxon>Timema</taxon>
    </lineage>
</organism>
<reference evidence="10" key="1">
    <citation type="submission" date="2021-03" db="EMBL/GenBank/DDBJ databases">
        <authorList>
            <person name="Tran Van P."/>
        </authorList>
    </citation>
    <scope>NUCLEOTIDE SEQUENCE</scope>
</reference>
<feature type="region of interest" description="Disordered" evidence="5">
    <location>
        <begin position="460"/>
        <end position="481"/>
    </location>
</feature>
<proteinExistence type="predicted"/>
<dbReference type="SMART" id="SM01359">
    <property type="entry name" value="A2M_N_2"/>
    <property type="match status" value="1"/>
</dbReference>
<accession>A0ABN7NCX6</accession>
<comment type="caution">
    <text evidence="10">The sequence shown here is derived from an EMBL/GenBank/DDBJ whole genome shotgun (WGS) entry which is preliminary data.</text>
</comment>
<dbReference type="SMART" id="SM01360">
    <property type="entry name" value="A2M"/>
    <property type="match status" value="1"/>
</dbReference>
<dbReference type="Gene3D" id="2.60.120.1540">
    <property type="match status" value="1"/>
</dbReference>
<dbReference type="Gene3D" id="1.50.10.20">
    <property type="match status" value="1"/>
</dbReference>
<dbReference type="Pfam" id="PF17789">
    <property type="entry name" value="MG4"/>
    <property type="match status" value="1"/>
</dbReference>
<dbReference type="Pfam" id="PF07703">
    <property type="entry name" value="A2M_BRD"/>
    <property type="match status" value="1"/>
</dbReference>
<comment type="subcellular location">
    <subcellularLocation>
        <location evidence="1">Secreted</location>
    </subcellularLocation>
</comment>
<dbReference type="Gene3D" id="2.20.130.20">
    <property type="match status" value="2"/>
</dbReference>
<dbReference type="InterPro" id="IPR011626">
    <property type="entry name" value="Alpha-macroglobulin_TED"/>
</dbReference>
<evidence type="ECO:0000256" key="6">
    <source>
        <dbReference type="SAM" id="Phobius"/>
    </source>
</evidence>
<dbReference type="EMBL" id="CAJPIN010000597">
    <property type="protein sequence ID" value="CAG2053693.1"/>
    <property type="molecule type" value="Genomic_DNA"/>
</dbReference>
<dbReference type="InterPro" id="IPR009048">
    <property type="entry name" value="A-macroglobulin_rcpt-bd"/>
</dbReference>
<evidence type="ECO:0008006" key="12">
    <source>
        <dbReference type="Google" id="ProtNLM"/>
    </source>
</evidence>
<dbReference type="Gene3D" id="2.60.40.10">
    <property type="entry name" value="Immunoglobulins"/>
    <property type="match status" value="2"/>
</dbReference>
<dbReference type="InterPro" id="IPR036595">
    <property type="entry name" value="A-macroglobulin_rcpt-bd_sf"/>
</dbReference>
<dbReference type="Pfam" id="PF07678">
    <property type="entry name" value="TED_complement"/>
    <property type="match status" value="1"/>
</dbReference>
<feature type="domain" description="Alpha-macroglobulin receptor-binding" evidence="9">
    <location>
        <begin position="1045"/>
        <end position="1134"/>
    </location>
</feature>
<dbReference type="PANTHER" id="PTHR11412">
    <property type="entry name" value="MACROGLOBULIN / COMPLEMENT"/>
    <property type="match status" value="1"/>
</dbReference>
<keyword evidence="6" id="KW-0812">Transmembrane</keyword>
<evidence type="ECO:0000256" key="1">
    <source>
        <dbReference type="ARBA" id="ARBA00004613"/>
    </source>
</evidence>
<evidence type="ECO:0000259" key="9">
    <source>
        <dbReference type="SMART" id="SM01361"/>
    </source>
</evidence>
<keyword evidence="6" id="KW-0472">Membrane</keyword>
<dbReference type="InterPro" id="IPR013783">
    <property type="entry name" value="Ig-like_fold"/>
</dbReference>
<dbReference type="SUPFAM" id="SSF48239">
    <property type="entry name" value="Terpenoid cyclases/Protein prenyltransferases"/>
    <property type="match status" value="1"/>
</dbReference>
<protein>
    <recommendedName>
        <fullName evidence="12">CD109 antigen</fullName>
    </recommendedName>
</protein>
<evidence type="ECO:0000259" key="8">
    <source>
        <dbReference type="SMART" id="SM01360"/>
    </source>
</evidence>
<evidence type="ECO:0000256" key="2">
    <source>
        <dbReference type="ARBA" id="ARBA00022525"/>
    </source>
</evidence>
<sequence length="1218" mass="135418">MELIKTSEHFKPGLKYTAFVKLSYYDGAPVRDDKNLVTVRYGYSYDHDNFLEQKHKLDNDGMVELVFYPPADNNQTTLGIEAEYLEMKEWFSQVAAAMSPSNTFIQAMVKTVKPTVNQDVEIEVNSTVPLKYLSYQVIGRGDVLVANTVPVSNSHTHKFRFLATYAMAPTAHILVTFLKDDGEVVADALDIQMEGVLQNFVDIEVNPMEARPGSDVDIVVKAKPNSYVGILGIDQSVLLLKSGNDITEEDVIEELHSYDAGDRNSHMFERRRKRSFFFWPGSATAKEVFDKSGAVILTNGLVHEYEPFLFYRSNVEDDSIQLEFEHESAISVASSSNSEVKVRRHFPETWLWELEDAGYEAHKRNYEARDASFVITFNAAVPLGAGANAFFSPEPPMAFEGASPATTSETMEVKVRHNFPETWLYEMVDFGLLWLGLFLLHRVVPPWVSGYNQGWVPGTLARNGPQNRPAPTAGQSTVKADRGPPVVFRPVTRPPLEGPYAFSRIPTPVWNRPRVFLPHDLAATWLFANVTSGYEGRVSLKKVAPDTITSWVITGFSVDNVYGLGLTNLPTKLRVFRPFFVSLDLPYSVIRGEIVAIPIVVFNYMDKDVTADVTLENEGLGSFEFAEISNEVSETPSETQYYNKALFVDLRDKRTMKTNVTLDIPVNVVPGSEMVEVSANTNQLTQAIESKALRFLDVGYQQELTYRRDDGSFSAFGSSDASGSTWLTAFVVKSFRQAMPYISIEENVIQEALQWLSNNQAANGSFPEVGKVVHSDMQGGAAKGLALTAYTLIAFLENQKDVPLYQNTISKAMDYIVRNIDGQDDVYAIAMCSYALQLADHPSKESTFNLLETKAQSSEDMKWWKKAMKKDDSKNPWVSLPSSVDVEMTAYGLLSYLKKGLVQDAVPIMKWLVTQRNDNGGFASTQDTVIGIYALAKLAESISSGSADIGINFSYQGGNPVTMKVNRGNAMILQKQELPSKVRAINITASGTGFAVVQVSYRYNVNVTGAWPLFTLDPQVDKNSDSNHLQLSICSGFVDSKANESNMAVMEVTLPSGFTVDSDSLPSLQVSENVKRVETKDGDTVLILYFDKMTRQEYCPTVSAFRTHKVAKQKPVPVTIYDYYDSCHAAFILGSYDSCININLADKLKLDELACSTSPVYRRYVISAKGRTAVTSARPPQTHSSDLQSSSSHRHVLSSWALLLVILALARFMVGAER</sequence>
<keyword evidence="2" id="KW-0964">Secreted</keyword>
<name>A0ABN7NCX6_TIMPD</name>
<evidence type="ECO:0000313" key="11">
    <source>
        <dbReference type="Proteomes" id="UP001153148"/>
    </source>
</evidence>
<gene>
    <name evidence="10" type="ORF">TPAB3V08_LOCUS743</name>
</gene>
<evidence type="ECO:0000256" key="5">
    <source>
        <dbReference type="SAM" id="MobiDB-lite"/>
    </source>
</evidence>
<dbReference type="InterPro" id="IPR040839">
    <property type="entry name" value="MG4"/>
</dbReference>
<evidence type="ECO:0000259" key="7">
    <source>
        <dbReference type="SMART" id="SM01359"/>
    </source>
</evidence>
<feature type="domain" description="Alpha-2-macroglobulin bait region" evidence="7">
    <location>
        <begin position="105"/>
        <end position="240"/>
    </location>
</feature>
<keyword evidence="4" id="KW-0882">Thioester bond</keyword>